<evidence type="ECO:0000256" key="2">
    <source>
        <dbReference type="SAM" id="SignalP"/>
    </source>
</evidence>
<dbReference type="AlphaFoldDB" id="A0A9D1ENW4"/>
<comment type="caution">
    <text evidence="4">The sequence shown here is derived from an EMBL/GenBank/DDBJ whole genome shotgun (WGS) entry which is preliminary data.</text>
</comment>
<evidence type="ECO:0000259" key="3">
    <source>
        <dbReference type="Pfam" id="PF03413"/>
    </source>
</evidence>
<feature type="chain" id="PRO_5039023275" evidence="2">
    <location>
        <begin position="24"/>
        <end position="223"/>
    </location>
</feature>
<dbReference type="Gene3D" id="3.10.450.40">
    <property type="match status" value="2"/>
</dbReference>
<name>A0A9D1ENW4_9FIRM</name>
<feature type="signal peptide" evidence="2">
    <location>
        <begin position="1"/>
        <end position="23"/>
    </location>
</feature>
<feature type="compositionally biased region" description="Polar residues" evidence="1">
    <location>
        <begin position="44"/>
        <end position="66"/>
    </location>
</feature>
<organism evidence="4 5">
    <name type="scientific">Candidatus Faeciplasma gallinarum</name>
    <dbReference type="NCBI Taxonomy" id="2840799"/>
    <lineage>
        <taxon>Bacteria</taxon>
        <taxon>Bacillati</taxon>
        <taxon>Bacillota</taxon>
        <taxon>Clostridia</taxon>
        <taxon>Eubacteriales</taxon>
        <taxon>Oscillospiraceae</taxon>
        <taxon>Oscillospiraceae incertae sedis</taxon>
        <taxon>Candidatus Faeciplasma</taxon>
    </lineage>
</organism>
<feature type="domain" description="PepSY" evidence="3">
    <location>
        <begin position="162"/>
        <end position="216"/>
    </location>
</feature>
<feature type="region of interest" description="Disordered" evidence="1">
    <location>
        <begin position="25"/>
        <end position="82"/>
    </location>
</feature>
<reference evidence="4" key="2">
    <citation type="journal article" date="2021" name="PeerJ">
        <title>Extensive microbial diversity within the chicken gut microbiome revealed by metagenomics and culture.</title>
        <authorList>
            <person name="Gilroy R."/>
            <person name="Ravi A."/>
            <person name="Getino M."/>
            <person name="Pursley I."/>
            <person name="Horton D.L."/>
            <person name="Alikhan N.F."/>
            <person name="Baker D."/>
            <person name="Gharbi K."/>
            <person name="Hall N."/>
            <person name="Watson M."/>
            <person name="Adriaenssens E.M."/>
            <person name="Foster-Nyarko E."/>
            <person name="Jarju S."/>
            <person name="Secka A."/>
            <person name="Antonio M."/>
            <person name="Oren A."/>
            <person name="Chaudhuri R.R."/>
            <person name="La Ragione R."/>
            <person name="Hildebrand F."/>
            <person name="Pallen M.J."/>
        </authorList>
    </citation>
    <scope>NUCLEOTIDE SEQUENCE</scope>
    <source>
        <strain evidence="4">CHK157-1446</strain>
    </source>
</reference>
<accession>A0A9D1ENW4</accession>
<sequence length="223" mass="24242">MKRLVLFAAVVLSAAALMGCSLNDRPEQSVTTTADSVENPAESAAQTSSGDETSPSETAPQETPTSDIAPEDTAPSETAQSAELTKDDALNIALENAGVGADEIYNLKNERDEEGGIPIFDIEFETDYGDYNFEIAISSGKIIGADYEVDEEWLMTIDKNEISAEDAKNIVCEKVPGASAEDVYVREEGQRFEGELYCDGIKYEFEIDPNTGRIFDWNADLRG</sequence>
<dbReference type="Proteomes" id="UP000823982">
    <property type="component" value="Unassembled WGS sequence"/>
</dbReference>
<protein>
    <submittedName>
        <fullName evidence="4">PepSY domain-containing protein</fullName>
    </submittedName>
</protein>
<gene>
    <name evidence="4" type="ORF">IAD01_05760</name>
</gene>
<evidence type="ECO:0000256" key="1">
    <source>
        <dbReference type="SAM" id="MobiDB-lite"/>
    </source>
</evidence>
<dbReference type="EMBL" id="DVIR01000056">
    <property type="protein sequence ID" value="HIS24891.1"/>
    <property type="molecule type" value="Genomic_DNA"/>
</dbReference>
<evidence type="ECO:0000313" key="4">
    <source>
        <dbReference type="EMBL" id="HIS24891.1"/>
    </source>
</evidence>
<keyword evidence="2" id="KW-0732">Signal</keyword>
<evidence type="ECO:0000313" key="5">
    <source>
        <dbReference type="Proteomes" id="UP000823982"/>
    </source>
</evidence>
<dbReference type="InterPro" id="IPR025711">
    <property type="entry name" value="PepSY"/>
</dbReference>
<dbReference type="PROSITE" id="PS51257">
    <property type="entry name" value="PROKAR_LIPOPROTEIN"/>
    <property type="match status" value="1"/>
</dbReference>
<proteinExistence type="predicted"/>
<feature type="domain" description="PepSY" evidence="3">
    <location>
        <begin position="84"/>
        <end position="144"/>
    </location>
</feature>
<reference evidence="4" key="1">
    <citation type="submission" date="2020-10" db="EMBL/GenBank/DDBJ databases">
        <authorList>
            <person name="Gilroy R."/>
        </authorList>
    </citation>
    <scope>NUCLEOTIDE SEQUENCE</scope>
    <source>
        <strain evidence="4">CHK157-1446</strain>
    </source>
</reference>
<dbReference type="Pfam" id="PF03413">
    <property type="entry name" value="PepSY"/>
    <property type="match status" value="2"/>
</dbReference>